<evidence type="ECO:0008006" key="5">
    <source>
        <dbReference type="Google" id="ProtNLM"/>
    </source>
</evidence>
<evidence type="ECO:0000256" key="1">
    <source>
        <dbReference type="SAM" id="MobiDB-lite"/>
    </source>
</evidence>
<dbReference type="InterPro" id="IPR015943">
    <property type="entry name" value="WD40/YVTN_repeat-like_dom_sf"/>
</dbReference>
<dbReference type="Gene3D" id="2.130.10.10">
    <property type="entry name" value="YVTN repeat-like/Quinoprotein amine dehydrogenase"/>
    <property type="match status" value="1"/>
</dbReference>
<name>A0ABU1ZWP9_9CORY</name>
<accession>A0ABU1ZWP9</accession>
<feature type="chain" id="PRO_5047454568" description="Prolipoprotein LppL" evidence="2">
    <location>
        <begin position="23"/>
        <end position="335"/>
    </location>
</feature>
<evidence type="ECO:0000313" key="3">
    <source>
        <dbReference type="EMBL" id="MDR7329354.1"/>
    </source>
</evidence>
<keyword evidence="2" id="KW-0732">Signal</keyword>
<comment type="caution">
    <text evidence="3">The sequence shown here is derived from an EMBL/GenBank/DDBJ whole genome shotgun (WGS) entry which is preliminary data.</text>
</comment>
<dbReference type="SUPFAM" id="SSF101898">
    <property type="entry name" value="NHL repeat"/>
    <property type="match status" value="1"/>
</dbReference>
<dbReference type="Proteomes" id="UP001180840">
    <property type="component" value="Unassembled WGS sequence"/>
</dbReference>
<dbReference type="PROSITE" id="PS51257">
    <property type="entry name" value="PROKAR_LIPOPROTEIN"/>
    <property type="match status" value="1"/>
</dbReference>
<proteinExistence type="predicted"/>
<evidence type="ECO:0000256" key="2">
    <source>
        <dbReference type="SAM" id="SignalP"/>
    </source>
</evidence>
<evidence type="ECO:0000313" key="4">
    <source>
        <dbReference type="Proteomes" id="UP001180840"/>
    </source>
</evidence>
<sequence>MYSRIRRAVTGSIVASALVLTACQQGSSPDPAPEMGNATPAASPESENPAGEVIAVGQPITDLVAVGDVLAYRTEGALTIGTVDQLRNDEATTVEIDPSCGDLNEGSADFVLACGDTVRIIPADSPADERVRQLEDPATTAALADNMLVVANGEASNVTIYREDADPKTIRVEDATDQLITVPRADGTESVVRTNRETTIIQNIELDKNRQGGTLRVGLGVGQIAPGADGLVIAADTMGPQIAVYGYEAAIRLQQTAPTEASPWGAAWDPARELAWVTSTAENEAIGYRIADGVPVETQRFPTLADAQNIRATTDGSVVVASATGEGLQIVSPAE</sequence>
<reference evidence="3" key="1">
    <citation type="submission" date="2023-07" db="EMBL/GenBank/DDBJ databases">
        <title>Sequencing the genomes of 1000 actinobacteria strains.</title>
        <authorList>
            <person name="Klenk H.-P."/>
        </authorList>
    </citation>
    <scope>NUCLEOTIDE SEQUENCE</scope>
    <source>
        <strain evidence="3">DSM 107476</strain>
    </source>
</reference>
<feature type="signal peptide" evidence="2">
    <location>
        <begin position="1"/>
        <end position="22"/>
    </location>
</feature>
<dbReference type="RefSeq" id="WP_290194018.1">
    <property type="nucleotide sequence ID" value="NZ_CP047654.1"/>
</dbReference>
<gene>
    <name evidence="3" type="ORF">J2S39_001030</name>
</gene>
<dbReference type="EMBL" id="JAVDXZ010000001">
    <property type="protein sequence ID" value="MDR7329354.1"/>
    <property type="molecule type" value="Genomic_DNA"/>
</dbReference>
<keyword evidence="4" id="KW-1185">Reference proteome</keyword>
<organism evidence="3 4">
    <name type="scientific">Corynebacterium guangdongense</name>
    <dbReference type="NCBI Taxonomy" id="1783348"/>
    <lineage>
        <taxon>Bacteria</taxon>
        <taxon>Bacillati</taxon>
        <taxon>Actinomycetota</taxon>
        <taxon>Actinomycetes</taxon>
        <taxon>Mycobacteriales</taxon>
        <taxon>Corynebacteriaceae</taxon>
        <taxon>Corynebacterium</taxon>
    </lineage>
</organism>
<protein>
    <recommendedName>
        <fullName evidence="5">Prolipoprotein LppL</fullName>
    </recommendedName>
</protein>
<feature type="region of interest" description="Disordered" evidence="1">
    <location>
        <begin position="24"/>
        <end position="49"/>
    </location>
</feature>